<evidence type="ECO:0000313" key="1">
    <source>
        <dbReference type="EMBL" id="PSC73592.1"/>
    </source>
</evidence>
<reference evidence="1 2" key="1">
    <citation type="journal article" date="2018" name="Plant J.">
        <title>Genome sequences of Chlorella sorokiniana UTEX 1602 and Micractinium conductrix SAG 241.80: implications to maltose excretion by a green alga.</title>
        <authorList>
            <person name="Arriola M.B."/>
            <person name="Velmurugan N."/>
            <person name="Zhang Y."/>
            <person name="Plunkett M.H."/>
            <person name="Hondzo H."/>
            <person name="Barney B.M."/>
        </authorList>
    </citation>
    <scope>NUCLEOTIDE SEQUENCE [LARGE SCALE GENOMIC DNA]</scope>
    <source>
        <strain evidence="1 2">SAG 241.80</strain>
    </source>
</reference>
<protein>
    <submittedName>
        <fullName evidence="1">4-hydroxy-3-methylbut-2-enyl diphosphate reductase</fullName>
    </submittedName>
</protein>
<keyword evidence="2" id="KW-1185">Reference proteome</keyword>
<organism evidence="1 2">
    <name type="scientific">Micractinium conductrix</name>
    <dbReference type="NCBI Taxonomy" id="554055"/>
    <lineage>
        <taxon>Eukaryota</taxon>
        <taxon>Viridiplantae</taxon>
        <taxon>Chlorophyta</taxon>
        <taxon>core chlorophytes</taxon>
        <taxon>Trebouxiophyceae</taxon>
        <taxon>Chlorellales</taxon>
        <taxon>Chlorellaceae</taxon>
        <taxon>Chlorella clade</taxon>
        <taxon>Micractinium</taxon>
    </lineage>
</organism>
<gene>
    <name evidence="1" type="ORF">C2E20_3111</name>
</gene>
<name>A0A2P6VHM9_9CHLO</name>
<comment type="caution">
    <text evidence="1">The sequence shown here is derived from an EMBL/GenBank/DDBJ whole genome shotgun (WGS) entry which is preliminary data.</text>
</comment>
<proteinExistence type="predicted"/>
<dbReference type="Proteomes" id="UP000239649">
    <property type="component" value="Unassembled WGS sequence"/>
</dbReference>
<dbReference type="AlphaFoldDB" id="A0A2P6VHM9"/>
<dbReference type="EMBL" id="LHPF02000006">
    <property type="protein sequence ID" value="PSC73592.1"/>
    <property type="molecule type" value="Genomic_DNA"/>
</dbReference>
<evidence type="ECO:0000313" key="2">
    <source>
        <dbReference type="Proteomes" id="UP000239649"/>
    </source>
</evidence>
<accession>A0A2P6VHM9</accession>
<dbReference type="OrthoDB" id="513629at2759"/>
<sequence length="203" mass="20441">MPGERGGFEVHTAPPERLGGNVVVLGPLRSAANADVLSTTVQLLLSEGIDVHSQLEALQAGCTQVEQSQAVHGPGYSLAHAAALLGLPGTLRLLLRSAGPAAAGAQAEGGYSPVLAAAASGPRAADSEEWALVPAGCPGLAGALRAALWSSPQQAQQLVARVPRSDAQRLRAAALCLARAQRAADAPLPVALLQHILCLAAGS</sequence>